<protein>
    <submittedName>
        <fullName evidence="1">Uncharacterized protein</fullName>
    </submittedName>
</protein>
<dbReference type="EMBL" id="JBHUMK010000006">
    <property type="protein sequence ID" value="MFD2607947.1"/>
    <property type="molecule type" value="Genomic_DNA"/>
</dbReference>
<keyword evidence="2" id="KW-1185">Reference proteome</keyword>
<comment type="caution">
    <text evidence="1">The sequence shown here is derived from an EMBL/GenBank/DDBJ whole genome shotgun (WGS) entry which is preliminary data.</text>
</comment>
<gene>
    <name evidence="1" type="ORF">ACFSR9_00635</name>
</gene>
<dbReference type="RefSeq" id="WP_386842051.1">
    <property type="nucleotide sequence ID" value="NZ_JBHUMK010000006.1"/>
</dbReference>
<sequence length="71" mass="7470">MAQLDGFLGVTVPAIGEVAGESPAISAALSSTALSDLHVLQGMIEWSLNLVKVWLERAAGVLGKRLRLELV</sequence>
<name>A0ABW5P1H9_9DEIO</name>
<evidence type="ECO:0000313" key="2">
    <source>
        <dbReference type="Proteomes" id="UP001597475"/>
    </source>
</evidence>
<dbReference type="Proteomes" id="UP001597475">
    <property type="component" value="Unassembled WGS sequence"/>
</dbReference>
<organism evidence="1 2">
    <name type="scientific">Deinococcus taklimakanensis</name>
    <dbReference type="NCBI Taxonomy" id="536443"/>
    <lineage>
        <taxon>Bacteria</taxon>
        <taxon>Thermotogati</taxon>
        <taxon>Deinococcota</taxon>
        <taxon>Deinococci</taxon>
        <taxon>Deinococcales</taxon>
        <taxon>Deinococcaceae</taxon>
        <taxon>Deinococcus</taxon>
    </lineage>
</organism>
<evidence type="ECO:0000313" key="1">
    <source>
        <dbReference type="EMBL" id="MFD2607947.1"/>
    </source>
</evidence>
<proteinExistence type="predicted"/>
<accession>A0ABW5P1H9</accession>
<reference evidence="2" key="1">
    <citation type="journal article" date="2019" name="Int. J. Syst. Evol. Microbiol.">
        <title>The Global Catalogue of Microorganisms (GCM) 10K type strain sequencing project: providing services to taxonomists for standard genome sequencing and annotation.</title>
        <authorList>
            <consortium name="The Broad Institute Genomics Platform"/>
            <consortium name="The Broad Institute Genome Sequencing Center for Infectious Disease"/>
            <person name="Wu L."/>
            <person name="Ma J."/>
        </authorList>
    </citation>
    <scope>NUCLEOTIDE SEQUENCE [LARGE SCALE GENOMIC DNA]</scope>
    <source>
        <strain evidence="2">KCTC 33842</strain>
    </source>
</reference>